<name>A0A819UG33_9BILA</name>
<gene>
    <name evidence="2" type="ORF">OTI717_LOCUS33804</name>
</gene>
<feature type="region of interest" description="Disordered" evidence="1">
    <location>
        <begin position="349"/>
        <end position="375"/>
    </location>
</feature>
<dbReference type="Proteomes" id="UP000663823">
    <property type="component" value="Unassembled WGS sequence"/>
</dbReference>
<evidence type="ECO:0000313" key="2">
    <source>
        <dbReference type="EMBL" id="CAF4093750.1"/>
    </source>
</evidence>
<proteinExistence type="predicted"/>
<evidence type="ECO:0000313" key="3">
    <source>
        <dbReference type="Proteomes" id="UP000663823"/>
    </source>
</evidence>
<dbReference type="EMBL" id="CAJOAX010011445">
    <property type="protein sequence ID" value="CAF4093750.1"/>
    <property type="molecule type" value="Genomic_DNA"/>
</dbReference>
<dbReference type="AlphaFoldDB" id="A0A819UG33"/>
<sequence length="473" mass="56519">NEREELRMALLLNKYPNKFIDQQVNNLLLKLNIIQLLTCSNYADYRQRVIDSPIKEKAPVNYEKTIFVHFTYCSSMRTFPRKFYALWNKDNIYSWKPLHKEIYPAIVYQWFEWPIKTSVINFQLKFADSYSWALSHDKMCSLSNRRNIIINDINSDEQMNLLSKCTCHKSSLYRPNEPWVLQQALIYTYGMFIDKSITVNHWTTELDPMCSTLSTSKRNKMIHYAIYYCFATTCFIRSALPSSSRANNNSANTNINQRIIKNINDDIELISDDDKITVNQCIRITINNDMLYEEISNGDNELNKALPLNNNESLYDSISDDDNEPNSALPPNDNDLCVSNHDVVDDVSDYEQEQQSLTKKRQLHSRTLSAETRKRRNRKRNLDFRMQRYRYFITRPFYYRFTMKLVRHILAEYKIYYTHVKRVDDLLLIGVKDKIIEQQNERRLLGDIFDRRHYYLFRRQAQYLSRRSHDIQE</sequence>
<accession>A0A819UG33</accession>
<organism evidence="2 3">
    <name type="scientific">Rotaria sordida</name>
    <dbReference type="NCBI Taxonomy" id="392033"/>
    <lineage>
        <taxon>Eukaryota</taxon>
        <taxon>Metazoa</taxon>
        <taxon>Spiralia</taxon>
        <taxon>Gnathifera</taxon>
        <taxon>Rotifera</taxon>
        <taxon>Eurotatoria</taxon>
        <taxon>Bdelloidea</taxon>
        <taxon>Philodinida</taxon>
        <taxon>Philodinidae</taxon>
        <taxon>Rotaria</taxon>
    </lineage>
</organism>
<protein>
    <submittedName>
        <fullName evidence="2">Uncharacterized protein</fullName>
    </submittedName>
</protein>
<feature type="non-terminal residue" evidence="2">
    <location>
        <position position="1"/>
    </location>
</feature>
<reference evidence="2" key="1">
    <citation type="submission" date="2021-02" db="EMBL/GenBank/DDBJ databases">
        <authorList>
            <person name="Nowell W R."/>
        </authorList>
    </citation>
    <scope>NUCLEOTIDE SEQUENCE</scope>
</reference>
<feature type="region of interest" description="Disordered" evidence="1">
    <location>
        <begin position="313"/>
        <end position="335"/>
    </location>
</feature>
<comment type="caution">
    <text evidence="2">The sequence shown here is derived from an EMBL/GenBank/DDBJ whole genome shotgun (WGS) entry which is preliminary data.</text>
</comment>
<evidence type="ECO:0000256" key="1">
    <source>
        <dbReference type="SAM" id="MobiDB-lite"/>
    </source>
</evidence>